<keyword evidence="1" id="KW-1133">Transmembrane helix</keyword>
<evidence type="ECO:0000256" key="1">
    <source>
        <dbReference type="SAM" id="Phobius"/>
    </source>
</evidence>
<gene>
    <name evidence="2" type="ORF">CEXT_224801</name>
</gene>
<dbReference type="Proteomes" id="UP001054945">
    <property type="component" value="Unassembled WGS sequence"/>
</dbReference>
<evidence type="ECO:0000313" key="3">
    <source>
        <dbReference type="Proteomes" id="UP001054945"/>
    </source>
</evidence>
<comment type="caution">
    <text evidence="2">The sequence shown here is derived from an EMBL/GenBank/DDBJ whole genome shotgun (WGS) entry which is preliminary data.</text>
</comment>
<accession>A0AAV4NH13</accession>
<name>A0AAV4NH13_CAEEX</name>
<proteinExistence type="predicted"/>
<organism evidence="2 3">
    <name type="scientific">Caerostris extrusa</name>
    <name type="common">Bark spider</name>
    <name type="synonym">Caerostris bankana</name>
    <dbReference type="NCBI Taxonomy" id="172846"/>
    <lineage>
        <taxon>Eukaryota</taxon>
        <taxon>Metazoa</taxon>
        <taxon>Ecdysozoa</taxon>
        <taxon>Arthropoda</taxon>
        <taxon>Chelicerata</taxon>
        <taxon>Arachnida</taxon>
        <taxon>Araneae</taxon>
        <taxon>Araneomorphae</taxon>
        <taxon>Entelegynae</taxon>
        <taxon>Araneoidea</taxon>
        <taxon>Araneidae</taxon>
        <taxon>Caerostris</taxon>
    </lineage>
</organism>
<reference evidence="2 3" key="1">
    <citation type="submission" date="2021-06" db="EMBL/GenBank/DDBJ databases">
        <title>Caerostris extrusa draft genome.</title>
        <authorList>
            <person name="Kono N."/>
            <person name="Arakawa K."/>
        </authorList>
    </citation>
    <scope>NUCLEOTIDE SEQUENCE [LARGE SCALE GENOMIC DNA]</scope>
</reference>
<evidence type="ECO:0000313" key="2">
    <source>
        <dbReference type="EMBL" id="GIX83148.1"/>
    </source>
</evidence>
<keyword evidence="3" id="KW-1185">Reference proteome</keyword>
<dbReference type="EMBL" id="BPLR01003298">
    <property type="protein sequence ID" value="GIX83148.1"/>
    <property type="molecule type" value="Genomic_DNA"/>
</dbReference>
<sequence>MDNNLKANTFTNIGMTAVTAPSLLPWWSPCRHEWKTIFLQGSLRFLEGGQLKIAKRGQAGILSGGVSHHSKQICFRMCYFFPLVGIFPLVLLSLVAGVLMFLEEVFYSVLHQCLLASGL</sequence>
<protein>
    <submittedName>
        <fullName evidence="2">Uncharacterized protein</fullName>
    </submittedName>
</protein>
<feature type="transmembrane region" description="Helical" evidence="1">
    <location>
        <begin position="79"/>
        <end position="102"/>
    </location>
</feature>
<keyword evidence="1" id="KW-0472">Membrane</keyword>
<keyword evidence="1" id="KW-0812">Transmembrane</keyword>
<dbReference type="AlphaFoldDB" id="A0AAV4NH13"/>